<dbReference type="RefSeq" id="WP_382433185.1">
    <property type="nucleotide sequence ID" value="NZ_JBHSHJ010000009.1"/>
</dbReference>
<dbReference type="Proteomes" id="UP001596001">
    <property type="component" value="Unassembled WGS sequence"/>
</dbReference>
<gene>
    <name evidence="1" type="ORF">ACFO6X_11610</name>
</gene>
<comment type="caution">
    <text evidence="1">The sequence shown here is derived from an EMBL/GenBank/DDBJ whole genome shotgun (WGS) entry which is preliminary data.</text>
</comment>
<dbReference type="EMBL" id="JBHSHJ010000009">
    <property type="protein sequence ID" value="MFC4789626.1"/>
    <property type="molecule type" value="Genomic_DNA"/>
</dbReference>
<protein>
    <submittedName>
        <fullName evidence="1">Outer membrane protein assembly factor BamE</fullName>
    </submittedName>
</protein>
<name>A0ABV9QDP4_9BURK</name>
<reference evidence="2" key="1">
    <citation type="journal article" date="2019" name="Int. J. Syst. Evol. Microbiol.">
        <title>The Global Catalogue of Microorganisms (GCM) 10K type strain sequencing project: providing services to taxonomists for standard genome sequencing and annotation.</title>
        <authorList>
            <consortium name="The Broad Institute Genomics Platform"/>
            <consortium name="The Broad Institute Genome Sequencing Center for Infectious Disease"/>
            <person name="Wu L."/>
            <person name="Ma J."/>
        </authorList>
    </citation>
    <scope>NUCLEOTIDE SEQUENCE [LARGE SCALE GENOMIC DNA]</scope>
    <source>
        <strain evidence="2">CCUG 49452</strain>
    </source>
</reference>
<organism evidence="1 2">
    <name type="scientific">Giesbergeria sinuosa</name>
    <dbReference type="NCBI Taxonomy" id="80883"/>
    <lineage>
        <taxon>Bacteria</taxon>
        <taxon>Pseudomonadati</taxon>
        <taxon>Pseudomonadota</taxon>
        <taxon>Betaproteobacteria</taxon>
        <taxon>Burkholderiales</taxon>
        <taxon>Comamonadaceae</taxon>
        <taxon>Giesbergeria</taxon>
    </lineage>
</organism>
<proteinExistence type="predicted"/>
<dbReference type="PROSITE" id="PS51257">
    <property type="entry name" value="PROKAR_LIPOPROTEIN"/>
    <property type="match status" value="1"/>
</dbReference>
<accession>A0ABV9QDP4</accession>
<evidence type="ECO:0000313" key="1">
    <source>
        <dbReference type="EMBL" id="MFC4789626.1"/>
    </source>
</evidence>
<evidence type="ECO:0000313" key="2">
    <source>
        <dbReference type="Proteomes" id="UP001596001"/>
    </source>
</evidence>
<sequence>MPSFKHLASTVVMGCALLALSGCDPQRISELEEGLSTEVDVRDRFGVPDHVWDEGGGSRTLEYNRQPAGMRNYMITIGPDGKMSALRQVLTPENFARITPGMGMDEVRKRLGKPAKVTPLALQNETHHDWRFLEPPHTPMLFTVVTDKQLRVLRTQIGPDPHTQQGGGR</sequence>
<keyword evidence="2" id="KW-1185">Reference proteome</keyword>